<dbReference type="InterPro" id="IPR008271">
    <property type="entry name" value="Ser/Thr_kinase_AS"/>
</dbReference>
<keyword evidence="2 10" id="KW-0245">EGF-like domain</keyword>
<evidence type="ECO:0000256" key="10">
    <source>
        <dbReference type="PROSITE-ProRule" id="PRU00076"/>
    </source>
</evidence>
<accession>A0AA38KZT8</accession>
<dbReference type="SMART" id="SM00220">
    <property type="entry name" value="S_TKc"/>
    <property type="match status" value="1"/>
</dbReference>
<dbReference type="GO" id="GO:0004674">
    <property type="term" value="F:protein serine/threonine kinase activity"/>
    <property type="evidence" value="ECO:0007669"/>
    <property type="project" value="UniProtKB-KW"/>
</dbReference>
<dbReference type="InterPro" id="IPR049883">
    <property type="entry name" value="NOTCH1_EGF-like"/>
</dbReference>
<evidence type="ECO:0000256" key="6">
    <source>
        <dbReference type="ARBA" id="ARBA00022741"/>
    </source>
</evidence>
<keyword evidence="4" id="KW-0732">Signal</keyword>
<evidence type="ECO:0000256" key="1">
    <source>
        <dbReference type="ARBA" id="ARBA00022527"/>
    </source>
</evidence>
<dbReference type="InterPro" id="IPR017441">
    <property type="entry name" value="Protein_kinase_ATP_BS"/>
</dbReference>
<dbReference type="EMBL" id="JAHRHJ020000007">
    <property type="protein sequence ID" value="KAH9307580.1"/>
    <property type="molecule type" value="Genomic_DNA"/>
</dbReference>
<protein>
    <submittedName>
        <fullName evidence="15">Uncharacterized protein</fullName>
    </submittedName>
</protein>
<proteinExistence type="predicted"/>
<feature type="domain" description="EGF-like" evidence="14">
    <location>
        <begin position="178"/>
        <end position="221"/>
    </location>
</feature>
<comment type="caution">
    <text evidence="15">The sequence shown here is derived from an EMBL/GenBank/DDBJ whole genome shotgun (WGS) entry which is preliminary data.</text>
</comment>
<keyword evidence="7" id="KW-0418">Kinase</keyword>
<dbReference type="GO" id="GO:0005509">
    <property type="term" value="F:calcium ion binding"/>
    <property type="evidence" value="ECO:0007669"/>
    <property type="project" value="InterPro"/>
</dbReference>
<keyword evidence="12" id="KW-0812">Transmembrane</keyword>
<evidence type="ECO:0000256" key="2">
    <source>
        <dbReference type="ARBA" id="ARBA00022536"/>
    </source>
</evidence>
<dbReference type="PROSITE" id="PS50026">
    <property type="entry name" value="EGF_3"/>
    <property type="match status" value="2"/>
</dbReference>
<dbReference type="Pfam" id="PF07645">
    <property type="entry name" value="EGF_CA"/>
    <property type="match status" value="1"/>
</dbReference>
<dbReference type="InterPro" id="IPR000719">
    <property type="entry name" value="Prot_kinase_dom"/>
</dbReference>
<keyword evidence="6 11" id="KW-0547">Nucleotide-binding</keyword>
<evidence type="ECO:0000256" key="8">
    <source>
        <dbReference type="ARBA" id="ARBA00022840"/>
    </source>
</evidence>
<evidence type="ECO:0000313" key="15">
    <source>
        <dbReference type="EMBL" id="KAH9307580.1"/>
    </source>
</evidence>
<evidence type="ECO:0000256" key="3">
    <source>
        <dbReference type="ARBA" id="ARBA00022679"/>
    </source>
</evidence>
<dbReference type="Gene3D" id="1.10.510.10">
    <property type="entry name" value="Transferase(Phosphotransferase) domain 1"/>
    <property type="match status" value="1"/>
</dbReference>
<feature type="disulfide bond" evidence="10">
    <location>
        <begin position="142"/>
        <end position="159"/>
    </location>
</feature>
<keyword evidence="12" id="KW-1133">Transmembrane helix</keyword>
<dbReference type="PROSITE" id="PS00108">
    <property type="entry name" value="PROTEIN_KINASE_ST"/>
    <property type="match status" value="1"/>
</dbReference>
<dbReference type="FunFam" id="1.10.510.10:FF:000084">
    <property type="entry name" value="Wall-associated receptor kinase 2"/>
    <property type="match status" value="1"/>
</dbReference>
<dbReference type="AlphaFoldDB" id="A0AA38KZT8"/>
<gene>
    <name evidence="15" type="ORF">KI387_035491</name>
</gene>
<feature type="transmembrane region" description="Helical" evidence="12">
    <location>
        <begin position="229"/>
        <end position="254"/>
    </location>
</feature>
<evidence type="ECO:0000259" key="14">
    <source>
        <dbReference type="PROSITE" id="PS50026"/>
    </source>
</evidence>
<dbReference type="PROSITE" id="PS00010">
    <property type="entry name" value="ASX_HYDROXYL"/>
    <property type="match status" value="1"/>
</dbReference>
<evidence type="ECO:0000313" key="16">
    <source>
        <dbReference type="Proteomes" id="UP000824469"/>
    </source>
</evidence>
<dbReference type="Pfam" id="PF00069">
    <property type="entry name" value="Pkinase"/>
    <property type="match status" value="1"/>
</dbReference>
<evidence type="ECO:0000256" key="4">
    <source>
        <dbReference type="ARBA" id="ARBA00022729"/>
    </source>
</evidence>
<dbReference type="PANTHER" id="PTHR27005:SF283">
    <property type="entry name" value="OS02G0633066 PROTEIN"/>
    <property type="match status" value="1"/>
</dbReference>
<dbReference type="InterPro" id="IPR011009">
    <property type="entry name" value="Kinase-like_dom_sf"/>
</dbReference>
<comment type="caution">
    <text evidence="10">Lacks conserved residue(s) required for the propagation of feature annotation.</text>
</comment>
<dbReference type="CDD" id="cd00054">
    <property type="entry name" value="EGF_CA"/>
    <property type="match status" value="1"/>
</dbReference>
<feature type="non-terminal residue" evidence="15">
    <location>
        <position position="1"/>
    </location>
</feature>
<dbReference type="OMA" id="NINDATW"/>
<dbReference type="Gene3D" id="2.10.25.10">
    <property type="entry name" value="Laminin"/>
    <property type="match status" value="2"/>
</dbReference>
<dbReference type="SUPFAM" id="SSF57196">
    <property type="entry name" value="EGF/Laminin"/>
    <property type="match status" value="1"/>
</dbReference>
<keyword evidence="5" id="KW-0677">Repeat</keyword>
<dbReference type="PROSITE" id="PS01186">
    <property type="entry name" value="EGF_2"/>
    <property type="match status" value="1"/>
</dbReference>
<reference evidence="15 16" key="1">
    <citation type="journal article" date="2021" name="Nat. Plants">
        <title>The Taxus genome provides insights into paclitaxel biosynthesis.</title>
        <authorList>
            <person name="Xiong X."/>
            <person name="Gou J."/>
            <person name="Liao Q."/>
            <person name="Li Y."/>
            <person name="Zhou Q."/>
            <person name="Bi G."/>
            <person name="Li C."/>
            <person name="Du R."/>
            <person name="Wang X."/>
            <person name="Sun T."/>
            <person name="Guo L."/>
            <person name="Liang H."/>
            <person name="Lu P."/>
            <person name="Wu Y."/>
            <person name="Zhang Z."/>
            <person name="Ro D.K."/>
            <person name="Shang Y."/>
            <person name="Huang S."/>
            <person name="Yan J."/>
        </authorList>
    </citation>
    <scope>NUCLEOTIDE SEQUENCE [LARGE SCALE GENOMIC DNA]</scope>
    <source>
        <strain evidence="15">Ta-2019</strain>
    </source>
</reference>
<dbReference type="SUPFAM" id="SSF56112">
    <property type="entry name" value="Protein kinase-like (PK-like)"/>
    <property type="match status" value="1"/>
</dbReference>
<dbReference type="GO" id="GO:0005524">
    <property type="term" value="F:ATP binding"/>
    <property type="evidence" value="ECO:0007669"/>
    <property type="project" value="UniProtKB-UniRule"/>
</dbReference>
<dbReference type="InterPro" id="IPR018097">
    <property type="entry name" value="EGF_Ca-bd_CS"/>
</dbReference>
<dbReference type="InterPro" id="IPR001881">
    <property type="entry name" value="EGF-like_Ca-bd_dom"/>
</dbReference>
<evidence type="ECO:0000256" key="7">
    <source>
        <dbReference type="ARBA" id="ARBA00022777"/>
    </source>
</evidence>
<feature type="binding site" evidence="11">
    <location>
        <position position="330"/>
    </location>
    <ligand>
        <name>ATP</name>
        <dbReference type="ChEBI" id="CHEBI:30616"/>
    </ligand>
</feature>
<evidence type="ECO:0000256" key="9">
    <source>
        <dbReference type="ARBA" id="ARBA00023157"/>
    </source>
</evidence>
<evidence type="ECO:0000259" key="13">
    <source>
        <dbReference type="PROSITE" id="PS50011"/>
    </source>
</evidence>
<keyword evidence="16" id="KW-1185">Reference proteome</keyword>
<dbReference type="PROSITE" id="PS00107">
    <property type="entry name" value="PROTEIN_KINASE_ATP"/>
    <property type="match status" value="1"/>
</dbReference>
<organism evidence="15 16">
    <name type="scientific">Taxus chinensis</name>
    <name type="common">Chinese yew</name>
    <name type="synonym">Taxus wallichiana var. chinensis</name>
    <dbReference type="NCBI Taxonomy" id="29808"/>
    <lineage>
        <taxon>Eukaryota</taxon>
        <taxon>Viridiplantae</taxon>
        <taxon>Streptophyta</taxon>
        <taxon>Embryophyta</taxon>
        <taxon>Tracheophyta</taxon>
        <taxon>Spermatophyta</taxon>
        <taxon>Pinopsida</taxon>
        <taxon>Pinidae</taxon>
        <taxon>Conifers II</taxon>
        <taxon>Cupressales</taxon>
        <taxon>Taxaceae</taxon>
        <taxon>Taxus</taxon>
    </lineage>
</organism>
<dbReference type="PROSITE" id="PS01187">
    <property type="entry name" value="EGF_CA"/>
    <property type="match status" value="1"/>
</dbReference>
<keyword evidence="12" id="KW-0472">Membrane</keyword>
<dbReference type="PANTHER" id="PTHR27005">
    <property type="entry name" value="WALL-ASSOCIATED RECEPTOR KINASE-LIKE 21"/>
    <property type="match status" value="1"/>
</dbReference>
<keyword evidence="3" id="KW-0808">Transferase</keyword>
<feature type="disulfide bond" evidence="10">
    <location>
        <begin position="190"/>
        <end position="207"/>
    </location>
</feature>
<evidence type="ECO:0000256" key="12">
    <source>
        <dbReference type="SAM" id="Phobius"/>
    </source>
</evidence>
<feature type="domain" description="Protein kinase" evidence="13">
    <location>
        <begin position="301"/>
        <end position="567"/>
    </location>
</feature>
<keyword evidence="8 11" id="KW-0067">ATP-binding</keyword>
<dbReference type="InterPro" id="IPR000152">
    <property type="entry name" value="EGF-type_Asp/Asn_hydroxyl_site"/>
</dbReference>
<dbReference type="InterPro" id="IPR000742">
    <property type="entry name" value="EGF"/>
</dbReference>
<keyword evidence="1" id="KW-0723">Serine/threonine-protein kinase</keyword>
<keyword evidence="9 10" id="KW-1015">Disulfide bond</keyword>
<dbReference type="InterPro" id="IPR045274">
    <property type="entry name" value="WAK-like"/>
</dbReference>
<evidence type="ECO:0000256" key="5">
    <source>
        <dbReference type="ARBA" id="ARBA00022737"/>
    </source>
</evidence>
<evidence type="ECO:0000256" key="11">
    <source>
        <dbReference type="PROSITE-ProRule" id="PRU10141"/>
    </source>
</evidence>
<dbReference type="SMART" id="SM00181">
    <property type="entry name" value="EGF"/>
    <property type="match status" value="2"/>
</dbReference>
<dbReference type="PROSITE" id="PS50011">
    <property type="entry name" value="PROTEIN_KINASE_DOM"/>
    <property type="match status" value="1"/>
</dbReference>
<dbReference type="Proteomes" id="UP000824469">
    <property type="component" value="Unassembled WGS sequence"/>
</dbReference>
<dbReference type="FunFam" id="2.10.25.10:FF:000038">
    <property type="entry name" value="Fibrillin 2"/>
    <property type="match status" value="1"/>
</dbReference>
<dbReference type="GO" id="GO:0007166">
    <property type="term" value="P:cell surface receptor signaling pathway"/>
    <property type="evidence" value="ECO:0007669"/>
    <property type="project" value="InterPro"/>
</dbReference>
<feature type="domain" description="EGF-like" evidence="14">
    <location>
        <begin position="131"/>
        <end position="171"/>
    </location>
</feature>
<dbReference type="SMART" id="SM00179">
    <property type="entry name" value="EGF_CA"/>
    <property type="match status" value="1"/>
</dbReference>
<name>A0AA38KZT8_TAXCH</name>
<dbReference type="Gene3D" id="3.30.200.20">
    <property type="entry name" value="Phosphorylase Kinase, domain 1"/>
    <property type="match status" value="1"/>
</dbReference>
<sequence length="633" mass="69771">STSLKSDLCSPAGNSKKMLQLPPDGPFTISKSNKFVAVGCYIFGSMSYGDWGDKRCDSGCVSQRNPPYCTNGCCEIIIEDDSKWVSFTGGSLPPPPNYSNISGDCGFSTIFDPATFMGDGRKAYYGLKLNWLQNCAVANYSCHINAECIHSETGDGHVCKCLSGYQGSGYSKGTACTDIDECSRPDLNKCATPPKGVCHNLPGSYTCSCAKGYKGNGFDCESPTFKKSLISAIIGSVCSFVGVSLGACGLFWLLRRRRLKHARDKYFRQNGGLQLQEHISSLGGRKSMTIFSEKELEIASKKYSTELGRGGYATVYEGVLVDGTTVAIKKPREISGEFINEIVIFSYINHRNIVRLLGCCLQTQFPLLVYEFVPNGTLFEHLQSLEKYLCWETRRQIAIEAAEAIAYMHLQASHPIFHRDIKSSNILLDDTFTPKVSDFGISRLRPSDETHLSTLAVGTRGYLDPEFVRTQQFTDKSDVFSFGVVLVELLTGLNPLLSVQGTVRTLYDHFLSTINRGRLTEILDPKVVNKDNQAQMEDMARLAKACLQVKAKARPSMREVVEELVCIRAARKESGVYRDEILVEDKGDSMHDYSSAAIGESTSDHVHPCTASTEILTSECPSTALIEIQMHGR</sequence>
<dbReference type="GO" id="GO:0005886">
    <property type="term" value="C:plasma membrane"/>
    <property type="evidence" value="ECO:0007669"/>
    <property type="project" value="TreeGrafter"/>
</dbReference>